<evidence type="ECO:0000313" key="1">
    <source>
        <dbReference type="EMBL" id="KAJ2803602.1"/>
    </source>
</evidence>
<keyword evidence="2" id="KW-1185">Reference proteome</keyword>
<comment type="caution">
    <text evidence="1">The sequence shown here is derived from an EMBL/GenBank/DDBJ whole genome shotgun (WGS) entry which is preliminary data.</text>
</comment>
<protein>
    <submittedName>
        <fullName evidence="1">Uncharacterized protein</fullName>
    </submittedName>
</protein>
<organism evidence="1 2">
    <name type="scientific">Coemansia helicoidea</name>
    <dbReference type="NCBI Taxonomy" id="1286919"/>
    <lineage>
        <taxon>Eukaryota</taxon>
        <taxon>Fungi</taxon>
        <taxon>Fungi incertae sedis</taxon>
        <taxon>Zoopagomycota</taxon>
        <taxon>Kickxellomycotina</taxon>
        <taxon>Kickxellomycetes</taxon>
        <taxon>Kickxellales</taxon>
        <taxon>Kickxellaceae</taxon>
        <taxon>Coemansia</taxon>
    </lineage>
</organism>
<evidence type="ECO:0000313" key="2">
    <source>
        <dbReference type="Proteomes" id="UP001140087"/>
    </source>
</evidence>
<proteinExistence type="predicted"/>
<dbReference type="EMBL" id="JANBUN010000459">
    <property type="protein sequence ID" value="KAJ2803602.1"/>
    <property type="molecule type" value="Genomic_DNA"/>
</dbReference>
<name>A0ACC1L8X0_9FUNG</name>
<dbReference type="Proteomes" id="UP001140087">
    <property type="component" value="Unassembled WGS sequence"/>
</dbReference>
<accession>A0ACC1L8X0</accession>
<sequence length="124" mass="13112">MATVLGKRRDSAADQPAADRCAKRARVAGAGGLEEEEEESESEDAGGPFARLSVIKMPLALRAQAFLADPQHRDDRRRDTAEPPPHRAAAAAPANGTLVLYRPPIQLGDSGAALVPDDAMSIDE</sequence>
<gene>
    <name evidence="1" type="ORF">H4R21_001978</name>
</gene>
<reference evidence="1" key="1">
    <citation type="submission" date="2022-07" db="EMBL/GenBank/DDBJ databases">
        <title>Phylogenomic reconstructions and comparative analyses of Kickxellomycotina fungi.</title>
        <authorList>
            <person name="Reynolds N.K."/>
            <person name="Stajich J.E."/>
            <person name="Barry K."/>
            <person name="Grigoriev I.V."/>
            <person name="Crous P."/>
            <person name="Smith M.E."/>
        </authorList>
    </citation>
    <scope>NUCLEOTIDE SEQUENCE</scope>
    <source>
        <strain evidence="1">BCRC 34780</strain>
    </source>
</reference>